<dbReference type="RefSeq" id="WP_345766190.1">
    <property type="nucleotide sequence ID" value="NZ_CP154834.1"/>
</dbReference>
<reference evidence="1 2" key="1">
    <citation type="submission" date="2024-04" db="EMBL/GenBank/DDBJ databases">
        <title>Genome sequencing and assembly of rice foliar adapted Chryseobacterium endophyticum OsEnb-ALM-A6.</title>
        <authorList>
            <person name="Kumar S."/>
            <person name="Javed M."/>
            <person name="Chouhan V."/>
            <person name="Charishma K."/>
            <person name="Patel A."/>
            <person name="Kumar M."/>
            <person name="Sahu K.P."/>
            <person name="Kumar A."/>
        </authorList>
    </citation>
    <scope>NUCLEOTIDE SEQUENCE [LARGE SCALE GENOMIC DNA]</scope>
    <source>
        <strain evidence="1 2">OsEnb-ALM-A6</strain>
    </source>
</reference>
<dbReference type="EMBL" id="CP154834">
    <property type="protein sequence ID" value="XAO73830.1"/>
    <property type="molecule type" value="Genomic_DNA"/>
</dbReference>
<organism evidence="1 2">
    <name type="scientific">Chryseobacterium endophyticum</name>
    <dbReference type="NCBI Taxonomy" id="1854762"/>
    <lineage>
        <taxon>Bacteria</taxon>
        <taxon>Pseudomonadati</taxon>
        <taxon>Bacteroidota</taxon>
        <taxon>Flavobacteriia</taxon>
        <taxon>Flavobacteriales</taxon>
        <taxon>Weeksellaceae</taxon>
        <taxon>Chryseobacterium group</taxon>
        <taxon>Chryseobacterium</taxon>
    </lineage>
</organism>
<evidence type="ECO:0008006" key="3">
    <source>
        <dbReference type="Google" id="ProtNLM"/>
    </source>
</evidence>
<dbReference type="Proteomes" id="UP001463665">
    <property type="component" value="Chromosome"/>
</dbReference>
<dbReference type="SUPFAM" id="SSF48452">
    <property type="entry name" value="TPR-like"/>
    <property type="match status" value="1"/>
</dbReference>
<evidence type="ECO:0000313" key="2">
    <source>
        <dbReference type="Proteomes" id="UP001463665"/>
    </source>
</evidence>
<sequence>MKIPVFIVLLFLCFSCRTHDPAEDRMVGNAEKAMLSDPRKSFDLAQDLLNNHSLTHKNKVRSLFVLANTSNVMGKPLDVIKYGNLTVENATEESDMIMKIKALTLIGNTYQSIQLNEKLRTNLDQAEQLLSSPAVPDSMNVIRGNIFYLKAMNYFSNMDGNIALSYFDKAIHQYLISKEPVARINLKFAYINKGWALIDQKRFDVARQNFALAKADPGTDSNNYPPLFMERLETTCALAEAKMCAVQNDPERSNTILFGILNDQKNIQVRKEFENDIYKLLADNFLKKNEVAKYDYYQNLYLSRASQYNQVAADLVNKLIRQEGEEYALKKKKLTVNIFY</sequence>
<dbReference type="Gene3D" id="1.25.40.10">
    <property type="entry name" value="Tetratricopeptide repeat domain"/>
    <property type="match status" value="1"/>
</dbReference>
<name>A0AAU6WM65_9FLAO</name>
<dbReference type="AlphaFoldDB" id="A0AAU6WM65"/>
<proteinExistence type="predicted"/>
<accession>A0AAU6WM65</accession>
<dbReference type="InterPro" id="IPR011990">
    <property type="entry name" value="TPR-like_helical_dom_sf"/>
</dbReference>
<evidence type="ECO:0000313" key="1">
    <source>
        <dbReference type="EMBL" id="XAO73830.1"/>
    </source>
</evidence>
<gene>
    <name evidence="1" type="ORF">AAFP95_19310</name>
</gene>
<protein>
    <recommendedName>
        <fullName evidence="3">Tetratricopeptide repeat protein</fullName>
    </recommendedName>
</protein>
<keyword evidence="2" id="KW-1185">Reference proteome</keyword>